<dbReference type="OrthoDB" id="2991292at2"/>
<dbReference type="AlphaFoldDB" id="A0A372LJH5"/>
<dbReference type="CDD" id="cd04762">
    <property type="entry name" value="HTH_MerR-trunc"/>
    <property type="match status" value="1"/>
</dbReference>
<dbReference type="InterPro" id="IPR023522">
    <property type="entry name" value="Chrosome_anchoring_RacA"/>
</dbReference>
<evidence type="ECO:0000256" key="6">
    <source>
        <dbReference type="ARBA" id="ARBA00023125"/>
    </source>
</evidence>
<dbReference type="GO" id="GO:0008356">
    <property type="term" value="P:asymmetric cell division"/>
    <property type="evidence" value="ECO:0007669"/>
    <property type="project" value="UniProtKB-UniRule"/>
</dbReference>
<dbReference type="Pfam" id="PF13411">
    <property type="entry name" value="MerR_1"/>
    <property type="match status" value="1"/>
</dbReference>
<dbReference type="EMBL" id="QVTD01000002">
    <property type="protein sequence ID" value="RFU66271.1"/>
    <property type="molecule type" value="Genomic_DNA"/>
</dbReference>
<dbReference type="InterPro" id="IPR000551">
    <property type="entry name" value="MerR-type_HTH_dom"/>
</dbReference>
<dbReference type="Proteomes" id="UP000262939">
    <property type="component" value="Unassembled WGS sequence"/>
</dbReference>
<evidence type="ECO:0000256" key="5">
    <source>
        <dbReference type="ARBA" id="ARBA00023054"/>
    </source>
</evidence>
<keyword evidence="7 8" id="KW-0131">Cell cycle</keyword>
<dbReference type="GO" id="GO:0003690">
    <property type="term" value="F:double-stranded DNA binding"/>
    <property type="evidence" value="ECO:0007669"/>
    <property type="project" value="UniProtKB-UniRule"/>
</dbReference>
<keyword evidence="4 8" id="KW-0749">Sporulation</keyword>
<dbReference type="GO" id="GO:0007059">
    <property type="term" value="P:chromosome segregation"/>
    <property type="evidence" value="ECO:0007669"/>
    <property type="project" value="UniProtKB-UniRule"/>
</dbReference>
<sequence length="173" mass="19707">MNTSTVSNMLGVSQSTIKRWIKHLDLNMERNDQGHYLFSEEDIELLKKIQEQLTSGMVLQEIEVSGGIVRKGKIKSPGNDETGSEKLAAKIEELEKRLDNKADSVTSYQLLQHRREIEELQQEVKTLHERLGALENLQGEIKKNRPADLLVFDQANSVKKPKKKKILSILFGL</sequence>
<evidence type="ECO:0000313" key="11">
    <source>
        <dbReference type="Proteomes" id="UP000262939"/>
    </source>
</evidence>
<feature type="DNA-binding region" description="H-T-H motif" evidence="8">
    <location>
        <begin position="3"/>
        <end position="23"/>
    </location>
</feature>
<dbReference type="SUPFAM" id="SSF46955">
    <property type="entry name" value="Putative DNA-binding domain"/>
    <property type="match status" value="1"/>
</dbReference>
<dbReference type="Gene3D" id="1.10.1660.10">
    <property type="match status" value="1"/>
</dbReference>
<evidence type="ECO:0000256" key="8">
    <source>
        <dbReference type="HAMAP-Rule" id="MF_01170"/>
    </source>
</evidence>
<dbReference type="InterPro" id="IPR047057">
    <property type="entry name" value="MerR_fam"/>
</dbReference>
<name>A0A372LJH5_9BACI</name>
<keyword evidence="2 8" id="KW-0132">Cell division</keyword>
<evidence type="ECO:0000256" key="4">
    <source>
        <dbReference type="ARBA" id="ARBA00022969"/>
    </source>
</evidence>
<evidence type="ECO:0000256" key="1">
    <source>
        <dbReference type="ARBA" id="ARBA00022490"/>
    </source>
</evidence>
<dbReference type="PANTHER" id="PTHR30204:SF96">
    <property type="entry name" value="CHROMOSOME-ANCHORING PROTEIN RACA"/>
    <property type="match status" value="1"/>
</dbReference>
<dbReference type="GO" id="GO:0003700">
    <property type="term" value="F:DNA-binding transcription factor activity"/>
    <property type="evidence" value="ECO:0007669"/>
    <property type="project" value="InterPro"/>
</dbReference>
<dbReference type="GO" id="GO:0005737">
    <property type="term" value="C:cytoplasm"/>
    <property type="evidence" value="ECO:0007669"/>
    <property type="project" value="UniProtKB-SubCell"/>
</dbReference>
<reference evidence="10 11" key="1">
    <citation type="submission" date="2018-08" db="EMBL/GenBank/DDBJ databases">
        <title>Bacillus chawlae sp. nov., Bacillus glennii sp. nov., and Bacillus saganii sp. nov. Isolated from the Vehicle Assembly Building at Kennedy Space Center where the Viking Spacecraft were Assembled.</title>
        <authorList>
            <person name="Seuylemezian A."/>
            <person name="Vaishampayan P."/>
        </authorList>
    </citation>
    <scope>NUCLEOTIDE SEQUENCE [LARGE SCALE GENOMIC DNA]</scope>
    <source>
        <strain evidence="10 11">V44-8</strain>
    </source>
</reference>
<protein>
    <recommendedName>
        <fullName evidence="8">Chromosome-anchoring protein RacA</fullName>
    </recommendedName>
</protein>
<dbReference type="GO" id="GO:0030261">
    <property type="term" value="P:chromosome condensation"/>
    <property type="evidence" value="ECO:0007669"/>
    <property type="project" value="UniProtKB-UniRule"/>
</dbReference>
<comment type="caution">
    <text evidence="10">The sequence shown here is derived from an EMBL/GenBank/DDBJ whole genome shotgun (WGS) entry which is preliminary data.</text>
</comment>
<evidence type="ECO:0000256" key="3">
    <source>
        <dbReference type="ARBA" id="ARBA00022829"/>
    </source>
</evidence>
<feature type="coiled-coil region" evidence="8">
    <location>
        <begin position="84"/>
        <end position="137"/>
    </location>
</feature>
<keyword evidence="5 8" id="KW-0175">Coiled coil</keyword>
<keyword evidence="3 8" id="KW-0159">Chromosome partition</keyword>
<dbReference type="HAMAP" id="MF_01170">
    <property type="entry name" value="RacA"/>
    <property type="match status" value="1"/>
</dbReference>
<evidence type="ECO:0000256" key="2">
    <source>
        <dbReference type="ARBA" id="ARBA00022618"/>
    </source>
</evidence>
<keyword evidence="6 8" id="KW-0238">DNA-binding</keyword>
<comment type="similarity">
    <text evidence="8">Belongs to the RacA family.</text>
</comment>
<organism evidence="10 11">
    <name type="scientific">Peribacillus glennii</name>
    <dbReference type="NCBI Taxonomy" id="2303991"/>
    <lineage>
        <taxon>Bacteria</taxon>
        <taxon>Bacillati</taxon>
        <taxon>Bacillota</taxon>
        <taxon>Bacilli</taxon>
        <taxon>Bacillales</taxon>
        <taxon>Bacillaceae</taxon>
        <taxon>Peribacillus</taxon>
    </lineage>
</organism>
<dbReference type="GO" id="GO:0030435">
    <property type="term" value="P:sporulation resulting in formation of a cellular spore"/>
    <property type="evidence" value="ECO:0007669"/>
    <property type="project" value="UniProtKB-UniRule"/>
</dbReference>
<accession>A0A372LJH5</accession>
<dbReference type="PANTHER" id="PTHR30204">
    <property type="entry name" value="REDOX-CYCLING DRUG-SENSING TRANSCRIPTIONAL ACTIVATOR SOXR"/>
    <property type="match status" value="1"/>
</dbReference>
<comment type="subcellular location">
    <subcellularLocation>
        <location evidence="8">Cytoplasm</location>
    </subcellularLocation>
    <text evidence="8">Localizes to cell poles and nucleoid.</text>
</comment>
<evidence type="ECO:0000259" key="9">
    <source>
        <dbReference type="Pfam" id="PF13411"/>
    </source>
</evidence>
<keyword evidence="1 8" id="KW-0963">Cytoplasm</keyword>
<dbReference type="InterPro" id="IPR009061">
    <property type="entry name" value="DNA-bd_dom_put_sf"/>
</dbReference>
<gene>
    <name evidence="8" type="primary">racA</name>
    <name evidence="10" type="ORF">D0466_01460</name>
</gene>
<proteinExistence type="inferred from homology"/>
<evidence type="ECO:0000313" key="10">
    <source>
        <dbReference type="EMBL" id="RFU66271.1"/>
    </source>
</evidence>
<comment type="function">
    <text evidence="8">Required for the formation of axial filaments and for anchoring the origin regions at the cell poles in sporulating cells, thus ensuring proper chromosome segregation in the prespore. Binds in a dispersed manner throughout the chromosome but preferentially to sites clustered in the origin portion of the chromosome, causing condensation of the chromosome and its remodeling into an elongated, anchored structure.</text>
</comment>
<keyword evidence="11" id="KW-1185">Reference proteome</keyword>
<dbReference type="RefSeq" id="WP_117320794.1">
    <property type="nucleotide sequence ID" value="NZ_QVTD01000002.1"/>
</dbReference>
<evidence type="ECO:0000256" key="7">
    <source>
        <dbReference type="ARBA" id="ARBA00023306"/>
    </source>
</evidence>
<feature type="domain" description="HTH merR-type" evidence="9">
    <location>
        <begin position="1"/>
        <end position="63"/>
    </location>
</feature>